<dbReference type="PANTHER" id="PTHR18964:SF149">
    <property type="entry name" value="BIFUNCTIONAL UDP-N-ACETYLGLUCOSAMINE 2-EPIMERASE_N-ACETYLMANNOSAMINE KINASE"/>
    <property type="match status" value="1"/>
</dbReference>
<evidence type="ECO:0000313" key="3">
    <source>
        <dbReference type="Proteomes" id="UP001596306"/>
    </source>
</evidence>
<dbReference type="Pfam" id="PF00480">
    <property type="entry name" value="ROK"/>
    <property type="match status" value="1"/>
</dbReference>
<gene>
    <name evidence="2" type="ORF">ACFQB0_04700</name>
</gene>
<comment type="caution">
    <text evidence="2">The sequence shown here is derived from an EMBL/GenBank/DDBJ whole genome shotgun (WGS) entry which is preliminary data.</text>
</comment>
<dbReference type="InterPro" id="IPR000600">
    <property type="entry name" value="ROK"/>
</dbReference>
<dbReference type="PANTHER" id="PTHR18964">
    <property type="entry name" value="ROK (REPRESSOR, ORF, KINASE) FAMILY"/>
    <property type="match status" value="1"/>
</dbReference>
<dbReference type="RefSeq" id="WP_386728189.1">
    <property type="nucleotide sequence ID" value="NZ_JBHSTP010000001.1"/>
</dbReference>
<name>A0ABW1VBV7_9MICO</name>
<evidence type="ECO:0000313" key="2">
    <source>
        <dbReference type="EMBL" id="MFC6355406.1"/>
    </source>
</evidence>
<keyword evidence="3" id="KW-1185">Reference proteome</keyword>
<reference evidence="3" key="1">
    <citation type="journal article" date="2019" name="Int. J. Syst. Evol. Microbiol.">
        <title>The Global Catalogue of Microorganisms (GCM) 10K type strain sequencing project: providing services to taxonomists for standard genome sequencing and annotation.</title>
        <authorList>
            <consortium name="The Broad Institute Genomics Platform"/>
            <consortium name="The Broad Institute Genome Sequencing Center for Infectious Disease"/>
            <person name="Wu L."/>
            <person name="Ma J."/>
        </authorList>
    </citation>
    <scope>NUCLEOTIDE SEQUENCE [LARGE SCALE GENOMIC DNA]</scope>
    <source>
        <strain evidence="3">CCUG 43304</strain>
    </source>
</reference>
<dbReference type="SUPFAM" id="SSF53067">
    <property type="entry name" value="Actin-like ATPase domain"/>
    <property type="match status" value="1"/>
</dbReference>
<dbReference type="Proteomes" id="UP001596306">
    <property type="component" value="Unassembled WGS sequence"/>
</dbReference>
<organism evidence="2 3">
    <name type="scientific">Luethyella okanaganae</name>
    <dbReference type="NCBI Taxonomy" id="69372"/>
    <lineage>
        <taxon>Bacteria</taxon>
        <taxon>Bacillati</taxon>
        <taxon>Actinomycetota</taxon>
        <taxon>Actinomycetes</taxon>
        <taxon>Micrococcales</taxon>
        <taxon>Microbacteriaceae</taxon>
        <taxon>Luethyella</taxon>
    </lineage>
</organism>
<proteinExistence type="inferred from homology"/>
<dbReference type="CDD" id="cd24076">
    <property type="entry name" value="ASKHA_ATPase_ROK_BsXylR-like"/>
    <property type="match status" value="1"/>
</dbReference>
<comment type="similarity">
    <text evidence="1">Belongs to the ROK (NagC/XylR) family.</text>
</comment>
<accession>A0ABW1VBV7</accession>
<dbReference type="InterPro" id="IPR043129">
    <property type="entry name" value="ATPase_NBD"/>
</dbReference>
<sequence length="367" mass="39058">MPKATISTLVAELEARGLVRDGHVERDGAIGRPAQVVELDGRTICALGAEVSPTGIGVIAEDLQGEVLFRRNVAIDVPALTPAQTLDQLARVLRQAFRRMRNRDVDVVGACVAVPGMVDVNAGMLVFSANIGWRDVDVIGQLQKHLGEHVPPLQLENNVRVGAVAEHARVAGQGEQDLVYLIGEVGIGAGIIVKGQLLRGHAGHAGEVGHMALGPPTSRCPCGRRGCWELTIGLRAFLELAADPDDPVRDPSRHIEERLGELRTRAEDGDQRVVEAFGRTAKSLADGIAIITDLLDPSLIVLGGYFAFFGDHYLGLVQAGLDARAMTPTPPSNRVVASTFGYSSALRGAAAQALRIVYQDPTLVPMP</sequence>
<dbReference type="Gene3D" id="3.30.420.40">
    <property type="match status" value="2"/>
</dbReference>
<protein>
    <submittedName>
        <fullName evidence="2">ROK family protein</fullName>
    </submittedName>
</protein>
<dbReference type="EMBL" id="JBHSTP010000001">
    <property type="protein sequence ID" value="MFC6355406.1"/>
    <property type="molecule type" value="Genomic_DNA"/>
</dbReference>
<evidence type="ECO:0000256" key="1">
    <source>
        <dbReference type="ARBA" id="ARBA00006479"/>
    </source>
</evidence>